<proteinExistence type="predicted"/>
<comment type="caution">
    <text evidence="1">The sequence shown here is derived from an EMBL/GenBank/DDBJ whole genome shotgun (WGS) entry which is preliminary data.</text>
</comment>
<reference evidence="1" key="1">
    <citation type="journal article" date="2011" name="PLoS ONE">
        <title>Genome of a low-salinity ammonia-oxidizing archaeon determined by single-cell and metagenomic analysis.</title>
        <authorList>
            <person name="Blainey P.C."/>
            <person name="Mosier A.C."/>
            <person name="Potanina A."/>
            <person name="Francis C.A."/>
            <person name="Quake S.R."/>
        </authorList>
    </citation>
    <scope>NUCLEOTIDE SEQUENCE [LARGE SCALE GENOMIC DNA]</scope>
    <source>
        <strain evidence="1">SFB1</strain>
    </source>
</reference>
<sequence>MKILIVITIVGIFLSLSFVNHSFGYNVEYQIIGKQFSKNPLICTYEPVLGSDPYLKQWGVDRLSETARLAVQDWQSALQQNEKRELRDNWRIDYRVLTDKNIDSQKECNVLIQFEPMPQEKSEWYSVLGVTYSNYNNTEVKLIKIYYRDVKICQTNDAQYIYYNLCYGEDMLISEKLRTTITHEIGHALGLGHYQADDAKVNAVWAKGGAEADSIMAVFSHENSKLMKIKPIDIEKIKSIYTSNGFKSIQDTPKEQPTEIETIPEPQIVQKTQLIPTWVKNNAKWWSEGNSDDQTFVNAIEFLVKSEIIKVSSVSQTDENSDTIPTWVKNNAKWWSEGIITDEDFIKGIEFLAEHGIIKIKS</sequence>
<gene>
    <name evidence="1" type="ORF">Nlim_0725</name>
</gene>
<dbReference type="AlphaFoldDB" id="F3KJR7"/>
<dbReference type="Proteomes" id="UP000004348">
    <property type="component" value="Chromosome"/>
</dbReference>
<dbReference type="InterPro" id="IPR024079">
    <property type="entry name" value="MetalloPept_cat_dom_sf"/>
</dbReference>
<dbReference type="GO" id="GO:0008237">
    <property type="term" value="F:metallopeptidase activity"/>
    <property type="evidence" value="ECO:0007669"/>
    <property type="project" value="InterPro"/>
</dbReference>
<dbReference type="STRING" id="886738.Nlim_0725"/>
<dbReference type="Gene3D" id="3.40.390.10">
    <property type="entry name" value="Collagenase (Catalytic Domain)"/>
    <property type="match status" value="1"/>
</dbReference>
<organism evidence="1">
    <name type="scientific">Candidatus Nitrosarchaeum limnium SFB1</name>
    <dbReference type="NCBI Taxonomy" id="886738"/>
    <lineage>
        <taxon>Archaea</taxon>
        <taxon>Nitrososphaerota</taxon>
        <taxon>Nitrososphaeria</taxon>
        <taxon>Nitrosopumilales</taxon>
        <taxon>Nitrosopumilaceae</taxon>
        <taxon>Nitrosarchaeum</taxon>
    </lineage>
</organism>
<name>F3KJR7_9ARCH</name>
<evidence type="ECO:0000313" key="1">
    <source>
        <dbReference type="EMBL" id="EGG42544.1"/>
    </source>
</evidence>
<accession>F3KJR7</accession>
<dbReference type="EMBL" id="AEGP01000029">
    <property type="protein sequence ID" value="EGG42544.1"/>
    <property type="molecule type" value="Genomic_DNA"/>
</dbReference>
<dbReference type="SUPFAM" id="SSF55486">
    <property type="entry name" value="Metalloproteases ('zincins'), catalytic domain"/>
    <property type="match status" value="1"/>
</dbReference>
<dbReference type="HOGENOM" id="CLU_764204_0_0_2"/>
<protein>
    <submittedName>
        <fullName evidence="1">Uncharacterized protein</fullName>
    </submittedName>
</protein>